<protein>
    <submittedName>
        <fullName evidence="1">Alpha/beta hydrolase</fullName>
    </submittedName>
</protein>
<dbReference type="EMBL" id="RXIF01000010">
    <property type="protein sequence ID" value="RZN64112.1"/>
    <property type="molecule type" value="Genomic_DNA"/>
</dbReference>
<dbReference type="GO" id="GO:0016787">
    <property type="term" value="F:hydrolase activity"/>
    <property type="evidence" value="ECO:0007669"/>
    <property type="project" value="UniProtKB-KW"/>
</dbReference>
<dbReference type="InterPro" id="IPR029058">
    <property type="entry name" value="AB_hydrolase_fold"/>
</dbReference>
<comment type="caution">
    <text evidence="1">The sequence shown here is derived from an EMBL/GenBank/DDBJ whole genome shotgun (WGS) entry which is preliminary data.</text>
</comment>
<dbReference type="Gene3D" id="3.40.50.1820">
    <property type="entry name" value="alpha/beta hydrolase"/>
    <property type="match status" value="1"/>
</dbReference>
<dbReference type="AlphaFoldDB" id="A0A520KSB4"/>
<name>A0A520KSB4_METT2</name>
<organism evidence="1 2">
    <name type="scientific">Methanoliparum thermophilum</name>
    <dbReference type="NCBI Taxonomy" id="2491083"/>
    <lineage>
        <taxon>Archaea</taxon>
        <taxon>Methanobacteriati</taxon>
        <taxon>Methanobacteriota</taxon>
        <taxon>Candidatus Methanoliparia</taxon>
        <taxon>Candidatus Methanoliparales</taxon>
        <taxon>Candidatus Methanoliparaceae</taxon>
        <taxon>Candidatus Methanoliparum</taxon>
    </lineage>
</organism>
<dbReference type="PANTHER" id="PTHR42103:SF2">
    <property type="entry name" value="AB HYDROLASE-1 DOMAIN-CONTAINING PROTEIN"/>
    <property type="match status" value="1"/>
</dbReference>
<sequence>MINRDLKFLGENDIIHATLYERSSDKGVILAPPHPLLGGCRCDMRLVEIAGNLYDEGISVLAIDYRSEYSGGLGEIKDVKSAIDFVGWKEISLVGYSFGATVVSNIVDDRIKSLVLISIVKKIGDIEAKIDTYYRKLFIHGNKDNIAPFEEFLELYKEAAGEKRCIVYDTDHFYLGFIEEVAKSVSDYIMNVFDDFQSNNI</sequence>
<dbReference type="PANTHER" id="PTHR42103">
    <property type="entry name" value="ALPHA/BETA-HYDROLASES SUPERFAMILY PROTEIN"/>
    <property type="match status" value="1"/>
</dbReference>
<evidence type="ECO:0000313" key="1">
    <source>
        <dbReference type="EMBL" id="RZN64112.1"/>
    </source>
</evidence>
<proteinExistence type="predicted"/>
<gene>
    <name evidence="1" type="ORF">EF806_05710</name>
</gene>
<evidence type="ECO:0000313" key="2">
    <source>
        <dbReference type="Proteomes" id="UP000317158"/>
    </source>
</evidence>
<accession>A0A520KSB4</accession>
<reference evidence="1 2" key="1">
    <citation type="journal article" date="2019" name="Nat. Microbiol.">
        <title>Wide diversity of methane and short-chain alkane metabolisms in uncultured archaea.</title>
        <authorList>
            <person name="Borrel G."/>
            <person name="Adam P.S."/>
            <person name="McKay L.J."/>
            <person name="Chen L.X."/>
            <person name="Sierra-Garcia I.N."/>
            <person name="Sieber C.M."/>
            <person name="Letourneur Q."/>
            <person name="Ghozlane A."/>
            <person name="Andersen G.L."/>
            <person name="Li W.J."/>
            <person name="Hallam S.J."/>
            <person name="Muyzer G."/>
            <person name="de Oliveira V.M."/>
            <person name="Inskeep W.P."/>
            <person name="Banfield J.F."/>
            <person name="Gribaldo S."/>
        </authorList>
    </citation>
    <scope>NUCLEOTIDE SEQUENCE [LARGE SCALE GENOMIC DNA]</scope>
    <source>
        <strain evidence="1">NM1a</strain>
    </source>
</reference>
<keyword evidence="1" id="KW-0378">Hydrolase</keyword>
<dbReference type="SUPFAM" id="SSF53474">
    <property type="entry name" value="alpha/beta-Hydrolases"/>
    <property type="match status" value="1"/>
</dbReference>
<dbReference type="Proteomes" id="UP000317158">
    <property type="component" value="Unassembled WGS sequence"/>
</dbReference>